<accession>X1EN62</accession>
<reference evidence="1" key="1">
    <citation type="journal article" date="2014" name="Front. Microbiol.">
        <title>High frequency of phylogenetically diverse reductive dehalogenase-homologous genes in deep subseafloor sedimentary metagenomes.</title>
        <authorList>
            <person name="Kawai M."/>
            <person name="Futagami T."/>
            <person name="Toyoda A."/>
            <person name="Takaki Y."/>
            <person name="Nishi S."/>
            <person name="Hori S."/>
            <person name="Arai W."/>
            <person name="Tsubouchi T."/>
            <person name="Morono Y."/>
            <person name="Uchiyama I."/>
            <person name="Ito T."/>
            <person name="Fujiyama A."/>
            <person name="Inagaki F."/>
            <person name="Takami H."/>
        </authorList>
    </citation>
    <scope>NUCLEOTIDE SEQUENCE</scope>
    <source>
        <strain evidence="1">Expedition CK06-06</strain>
    </source>
</reference>
<dbReference type="EMBL" id="BARU01004076">
    <property type="protein sequence ID" value="GAH18539.1"/>
    <property type="molecule type" value="Genomic_DNA"/>
</dbReference>
<feature type="non-terminal residue" evidence="1">
    <location>
        <position position="1"/>
    </location>
</feature>
<comment type="caution">
    <text evidence="1">The sequence shown here is derived from an EMBL/GenBank/DDBJ whole genome shotgun (WGS) entry which is preliminary data.</text>
</comment>
<evidence type="ECO:0000313" key="1">
    <source>
        <dbReference type="EMBL" id="GAH18539.1"/>
    </source>
</evidence>
<name>X1EN62_9ZZZZ</name>
<dbReference type="AlphaFoldDB" id="X1EN62"/>
<gene>
    <name evidence="1" type="ORF">S03H2_08398</name>
</gene>
<organism evidence="1">
    <name type="scientific">marine sediment metagenome</name>
    <dbReference type="NCBI Taxonomy" id="412755"/>
    <lineage>
        <taxon>unclassified sequences</taxon>
        <taxon>metagenomes</taxon>
        <taxon>ecological metagenomes</taxon>
    </lineage>
</organism>
<protein>
    <submittedName>
        <fullName evidence="1">Uncharacterized protein</fullName>
    </submittedName>
</protein>
<sequence>LYGWLTPQLRESLFSKPEALREAEEILKGSSKGKHD</sequence>
<proteinExistence type="predicted"/>